<dbReference type="AlphaFoldDB" id="A0A167M0M7"/>
<evidence type="ECO:0000313" key="2">
    <source>
        <dbReference type="EMBL" id="KZO96221.1"/>
    </source>
</evidence>
<dbReference type="EMBL" id="KV417285">
    <property type="protein sequence ID" value="KZO96221.1"/>
    <property type="molecule type" value="Genomic_DNA"/>
</dbReference>
<gene>
    <name evidence="2" type="ORF">CALVIDRAFT_564097</name>
</gene>
<dbReference type="Pfam" id="PF12937">
    <property type="entry name" value="F-box-like"/>
    <property type="match status" value="1"/>
</dbReference>
<dbReference type="InterPro" id="IPR001810">
    <property type="entry name" value="F-box_dom"/>
</dbReference>
<dbReference type="Proteomes" id="UP000076738">
    <property type="component" value="Unassembled WGS sequence"/>
</dbReference>
<dbReference type="SUPFAM" id="SSF81383">
    <property type="entry name" value="F-box domain"/>
    <property type="match status" value="1"/>
</dbReference>
<evidence type="ECO:0000259" key="1">
    <source>
        <dbReference type="PROSITE" id="PS50181"/>
    </source>
</evidence>
<proteinExistence type="predicted"/>
<name>A0A167M0M7_CALVF</name>
<protein>
    <recommendedName>
        <fullName evidence="1">F-box domain-containing protein</fullName>
    </recommendedName>
</protein>
<accession>A0A167M0M7</accession>
<keyword evidence="3" id="KW-1185">Reference proteome</keyword>
<dbReference type="InterPro" id="IPR036047">
    <property type="entry name" value="F-box-like_dom_sf"/>
</dbReference>
<feature type="domain" description="F-box" evidence="1">
    <location>
        <begin position="1"/>
        <end position="45"/>
    </location>
</feature>
<dbReference type="InterPro" id="IPR032675">
    <property type="entry name" value="LRR_dom_sf"/>
</dbReference>
<organism evidence="2 3">
    <name type="scientific">Calocera viscosa (strain TUFC12733)</name>
    <dbReference type="NCBI Taxonomy" id="1330018"/>
    <lineage>
        <taxon>Eukaryota</taxon>
        <taxon>Fungi</taxon>
        <taxon>Dikarya</taxon>
        <taxon>Basidiomycota</taxon>
        <taxon>Agaricomycotina</taxon>
        <taxon>Dacrymycetes</taxon>
        <taxon>Dacrymycetales</taxon>
        <taxon>Dacrymycetaceae</taxon>
        <taxon>Calocera</taxon>
    </lineage>
</organism>
<dbReference type="CDD" id="cd09917">
    <property type="entry name" value="F-box_SF"/>
    <property type="match status" value="1"/>
</dbReference>
<evidence type="ECO:0000313" key="3">
    <source>
        <dbReference type="Proteomes" id="UP000076738"/>
    </source>
</evidence>
<sequence length="522" mass="57974">MQLFELPTELLQLIVSYLSTSSALAIALTSRLWFDIAIEHLWAAPHAATLANAGYRADYKHLKHREGRLDRIWRKARNAVGIRSTKDKERIPTRVFRAQRFQFYASLVRSLTLEESGYVMDYSLLLPPLMVLGGGSSFLPAALTRLRVLTLRACCAHFLLPLSSLPWSICPLIRINVCLRQNSVLSVHEHLELSTLTEALSPLPRLDDLKVERRLWSGQERALLQLVSERFGSTLKTVAALGLGFDVHTLEVSLPALQEVSLTLDTDSLVPRALRLPTLRKLNVHICTSASGIHALLVALVVPSLEKLAITVGFSSALESAQGEWQVTDPLHALLSLVARKHPQMVSLSLSVYEQHPSPLPSWPFRRLEPILALSRLTELQIVTPASLPLGDTEISALCDACYNLRILLLSWPIVRSHAPGWRALSALAQLHGLQELTIPVELPAYIPLMALPSDSTLESFHMGQGDVASPRPAARTLRALFPHLKKLEFDPRPPSPAVEDRTRAVRLEWLRAVAQLGLVLE</sequence>
<reference evidence="2 3" key="1">
    <citation type="journal article" date="2016" name="Mol. Biol. Evol.">
        <title>Comparative Genomics of Early-Diverging Mushroom-Forming Fungi Provides Insights into the Origins of Lignocellulose Decay Capabilities.</title>
        <authorList>
            <person name="Nagy L.G."/>
            <person name="Riley R."/>
            <person name="Tritt A."/>
            <person name="Adam C."/>
            <person name="Daum C."/>
            <person name="Floudas D."/>
            <person name="Sun H."/>
            <person name="Yadav J.S."/>
            <person name="Pangilinan J."/>
            <person name="Larsson K.H."/>
            <person name="Matsuura K."/>
            <person name="Barry K."/>
            <person name="Labutti K."/>
            <person name="Kuo R."/>
            <person name="Ohm R.A."/>
            <person name="Bhattacharya S.S."/>
            <person name="Shirouzu T."/>
            <person name="Yoshinaga Y."/>
            <person name="Martin F.M."/>
            <person name="Grigoriev I.V."/>
            <person name="Hibbett D.S."/>
        </authorList>
    </citation>
    <scope>NUCLEOTIDE SEQUENCE [LARGE SCALE GENOMIC DNA]</scope>
    <source>
        <strain evidence="2 3">TUFC12733</strain>
    </source>
</reference>
<dbReference type="PROSITE" id="PS50181">
    <property type="entry name" value="FBOX"/>
    <property type="match status" value="1"/>
</dbReference>
<dbReference type="Gene3D" id="3.80.10.10">
    <property type="entry name" value="Ribonuclease Inhibitor"/>
    <property type="match status" value="1"/>
</dbReference>